<keyword evidence="3 4" id="KW-0349">Heme</keyword>
<dbReference type="SUPFAM" id="SSF48264">
    <property type="entry name" value="Cytochrome P450"/>
    <property type="match status" value="1"/>
</dbReference>
<name>A0A8J3KAQ9_9ACTN</name>
<sequence>MPLLGMLPQLARDPLGTLARARDRYGDVVRLPVLSGAVHLLAHPDHVERVLVTRNANHWKGRLFGRADFLFGNGLVLNDGESWHAQRRVMQPGFHADLLRTAVGAMLEVIEDHARRWRLARRDGTVLELESEMTVLTLDLMATAMFGVRLGADELATTGRAFGVVLEHVGLRFATFTLPPATPLPGRARALRALAALEEIVARLVDRHDPSRADVLGMLQQAVDVGAMSPRQLRDEVMTLLFGGYEATAHTLAWTWHLLDRHPQVGDRVRAEAAAAVPGDTAALPYTRQVLDEVLRLYPPFWEVLRSSHEPDEFDGHVVPGGAAILLVPWLTHRLPEFWPDPSAFDPDRWATGPPAHRHAYFPFGGGQRLCIGRPLALLEMQLVVSQLSREFRPRRADRRPVRERARSTLRARHGIRMVLGGT</sequence>
<dbReference type="PANTHER" id="PTHR24305:SF166">
    <property type="entry name" value="CYTOCHROME P450 12A4, MITOCHONDRIAL-RELATED"/>
    <property type="match status" value="1"/>
</dbReference>
<dbReference type="InterPro" id="IPR036396">
    <property type="entry name" value="Cyt_P450_sf"/>
</dbReference>
<dbReference type="PRINTS" id="PR00463">
    <property type="entry name" value="EP450I"/>
</dbReference>
<dbReference type="GO" id="GO:0004497">
    <property type="term" value="F:monooxygenase activity"/>
    <property type="evidence" value="ECO:0007669"/>
    <property type="project" value="UniProtKB-KW"/>
</dbReference>
<dbReference type="PROSITE" id="PS00086">
    <property type="entry name" value="CYTOCHROME_P450"/>
    <property type="match status" value="1"/>
</dbReference>
<keyword evidence="3 4" id="KW-0479">Metal-binding</keyword>
<keyword evidence="4" id="KW-0503">Monooxygenase</keyword>
<comment type="caution">
    <text evidence="5">The sequence shown here is derived from an EMBL/GenBank/DDBJ whole genome shotgun (WGS) entry which is preliminary data.</text>
</comment>
<dbReference type="AlphaFoldDB" id="A0A8J3KAQ9"/>
<dbReference type="Pfam" id="PF00067">
    <property type="entry name" value="p450"/>
    <property type="match status" value="1"/>
</dbReference>
<dbReference type="Gene3D" id="1.10.630.10">
    <property type="entry name" value="Cytochrome P450"/>
    <property type="match status" value="1"/>
</dbReference>
<proteinExistence type="inferred from homology"/>
<keyword evidence="3 4" id="KW-0408">Iron</keyword>
<dbReference type="GO" id="GO:0020037">
    <property type="term" value="F:heme binding"/>
    <property type="evidence" value="ECO:0007669"/>
    <property type="project" value="InterPro"/>
</dbReference>
<evidence type="ECO:0000256" key="4">
    <source>
        <dbReference type="RuleBase" id="RU000461"/>
    </source>
</evidence>
<dbReference type="PANTHER" id="PTHR24305">
    <property type="entry name" value="CYTOCHROME P450"/>
    <property type="match status" value="1"/>
</dbReference>
<evidence type="ECO:0000313" key="6">
    <source>
        <dbReference type="Proteomes" id="UP000619293"/>
    </source>
</evidence>
<protein>
    <submittedName>
        <fullName evidence="5">Cytochrome P450</fullName>
    </submittedName>
</protein>
<evidence type="ECO:0000256" key="2">
    <source>
        <dbReference type="ARBA" id="ARBA00010617"/>
    </source>
</evidence>
<organism evidence="5 6">
    <name type="scientific">Catellatospora chokoriensis</name>
    <dbReference type="NCBI Taxonomy" id="310353"/>
    <lineage>
        <taxon>Bacteria</taxon>
        <taxon>Bacillati</taxon>
        <taxon>Actinomycetota</taxon>
        <taxon>Actinomycetes</taxon>
        <taxon>Micromonosporales</taxon>
        <taxon>Micromonosporaceae</taxon>
        <taxon>Catellatospora</taxon>
    </lineage>
</organism>
<accession>A0A8J3KAQ9</accession>
<dbReference type="InterPro" id="IPR002401">
    <property type="entry name" value="Cyt_P450_E_grp-I"/>
</dbReference>
<keyword evidence="6" id="KW-1185">Reference proteome</keyword>
<dbReference type="Proteomes" id="UP000619293">
    <property type="component" value="Unassembled WGS sequence"/>
</dbReference>
<keyword evidence="4" id="KW-0560">Oxidoreductase</keyword>
<comment type="cofactor">
    <cofactor evidence="1 3">
        <name>heme</name>
        <dbReference type="ChEBI" id="CHEBI:30413"/>
    </cofactor>
</comment>
<evidence type="ECO:0000256" key="1">
    <source>
        <dbReference type="ARBA" id="ARBA00001971"/>
    </source>
</evidence>
<feature type="binding site" description="axial binding residue" evidence="3">
    <location>
        <position position="371"/>
    </location>
    <ligand>
        <name>heme</name>
        <dbReference type="ChEBI" id="CHEBI:30413"/>
    </ligand>
    <ligandPart>
        <name>Fe</name>
        <dbReference type="ChEBI" id="CHEBI:18248"/>
    </ligandPart>
</feature>
<dbReference type="GO" id="GO:0005506">
    <property type="term" value="F:iron ion binding"/>
    <property type="evidence" value="ECO:0007669"/>
    <property type="project" value="InterPro"/>
</dbReference>
<gene>
    <name evidence="5" type="ORF">Cch02nite_51330</name>
</gene>
<dbReference type="GO" id="GO:0016705">
    <property type="term" value="F:oxidoreductase activity, acting on paired donors, with incorporation or reduction of molecular oxygen"/>
    <property type="evidence" value="ECO:0007669"/>
    <property type="project" value="InterPro"/>
</dbReference>
<dbReference type="InterPro" id="IPR050121">
    <property type="entry name" value="Cytochrome_P450_monoxygenase"/>
</dbReference>
<dbReference type="PRINTS" id="PR00385">
    <property type="entry name" value="P450"/>
</dbReference>
<dbReference type="InterPro" id="IPR001128">
    <property type="entry name" value="Cyt_P450"/>
</dbReference>
<reference evidence="5 6" key="1">
    <citation type="submission" date="2021-01" db="EMBL/GenBank/DDBJ databases">
        <title>Whole genome shotgun sequence of Catellatospora chokoriensis NBRC 107358.</title>
        <authorList>
            <person name="Komaki H."/>
            <person name="Tamura T."/>
        </authorList>
    </citation>
    <scope>NUCLEOTIDE SEQUENCE [LARGE SCALE GENOMIC DNA]</scope>
    <source>
        <strain evidence="5 6">NBRC 107358</strain>
    </source>
</reference>
<dbReference type="EMBL" id="BONG01000035">
    <property type="protein sequence ID" value="GIF91689.1"/>
    <property type="molecule type" value="Genomic_DNA"/>
</dbReference>
<dbReference type="InterPro" id="IPR017972">
    <property type="entry name" value="Cyt_P450_CS"/>
</dbReference>
<comment type="similarity">
    <text evidence="2 4">Belongs to the cytochrome P450 family.</text>
</comment>
<evidence type="ECO:0000313" key="5">
    <source>
        <dbReference type="EMBL" id="GIF91689.1"/>
    </source>
</evidence>
<evidence type="ECO:0000256" key="3">
    <source>
        <dbReference type="PIRSR" id="PIRSR602401-1"/>
    </source>
</evidence>